<dbReference type="Pfam" id="PF01817">
    <property type="entry name" value="CM_2"/>
    <property type="match status" value="1"/>
</dbReference>
<evidence type="ECO:0000313" key="5">
    <source>
        <dbReference type="Proteomes" id="UP001433638"/>
    </source>
</evidence>
<dbReference type="SUPFAM" id="SSF48600">
    <property type="entry name" value="Chorismate mutase II"/>
    <property type="match status" value="1"/>
</dbReference>
<sequence>MEWIYDCRNLDEVCEQIDRLDRAIVSLIAERGLYIHQAAGFKHGNEDSEDGKRIDQVMRRVSRLSGELGADAALTAKIYRTMISHFVESERQQRLQLQDGLAS</sequence>
<keyword evidence="2" id="KW-0413">Isomerase</keyword>
<dbReference type="RefSeq" id="WP_349588036.1">
    <property type="nucleotide sequence ID" value="NZ_JBEFLD010000006.1"/>
</dbReference>
<evidence type="ECO:0000256" key="1">
    <source>
        <dbReference type="ARBA" id="ARBA00012404"/>
    </source>
</evidence>
<evidence type="ECO:0000256" key="2">
    <source>
        <dbReference type="ARBA" id="ARBA00023235"/>
    </source>
</evidence>
<dbReference type="Proteomes" id="UP001433638">
    <property type="component" value="Unassembled WGS sequence"/>
</dbReference>
<dbReference type="InterPro" id="IPR036263">
    <property type="entry name" value="Chorismate_II_sf"/>
</dbReference>
<name>A0ABV1M534_9NEIS</name>
<dbReference type="SMART" id="SM00830">
    <property type="entry name" value="CM_2"/>
    <property type="match status" value="1"/>
</dbReference>
<evidence type="ECO:0000313" key="4">
    <source>
        <dbReference type="EMBL" id="MEQ6291327.1"/>
    </source>
</evidence>
<dbReference type="Gene3D" id="1.20.59.10">
    <property type="entry name" value="Chorismate mutase"/>
    <property type="match status" value="1"/>
</dbReference>
<keyword evidence="5" id="KW-1185">Reference proteome</keyword>
<evidence type="ECO:0000259" key="3">
    <source>
        <dbReference type="PROSITE" id="PS51168"/>
    </source>
</evidence>
<feature type="domain" description="Chorismate mutase" evidence="3">
    <location>
        <begin position="4"/>
        <end position="94"/>
    </location>
</feature>
<protein>
    <recommendedName>
        <fullName evidence="1">chorismate mutase</fullName>
        <ecNumber evidence="1">5.4.99.5</ecNumber>
    </recommendedName>
</protein>
<dbReference type="PANTHER" id="PTHR38041">
    <property type="entry name" value="CHORISMATE MUTASE"/>
    <property type="match status" value="1"/>
</dbReference>
<dbReference type="InterPro" id="IPR036979">
    <property type="entry name" value="CM_dom_sf"/>
</dbReference>
<dbReference type="EMBL" id="JBEFLD010000006">
    <property type="protein sequence ID" value="MEQ6291327.1"/>
    <property type="molecule type" value="Genomic_DNA"/>
</dbReference>
<dbReference type="InterPro" id="IPR051331">
    <property type="entry name" value="Chorismate_mutase-related"/>
</dbReference>
<gene>
    <name evidence="4" type="ORF">ABNW52_11965</name>
</gene>
<dbReference type="InterPro" id="IPR002701">
    <property type="entry name" value="CM_II_prokaryot"/>
</dbReference>
<comment type="caution">
    <text evidence="4">The sequence shown here is derived from an EMBL/GenBank/DDBJ whole genome shotgun (WGS) entry which is preliminary data.</text>
</comment>
<dbReference type="PANTHER" id="PTHR38041:SF1">
    <property type="entry name" value="CHORISMATE MUTASE"/>
    <property type="match status" value="1"/>
</dbReference>
<proteinExistence type="predicted"/>
<accession>A0ABV1M534</accession>
<dbReference type="EC" id="5.4.99.5" evidence="1"/>
<dbReference type="PROSITE" id="PS51168">
    <property type="entry name" value="CHORISMATE_MUT_2"/>
    <property type="match status" value="1"/>
</dbReference>
<reference evidence="4" key="1">
    <citation type="submission" date="2024-06" db="EMBL/GenBank/DDBJ databases">
        <title>Genome sequence of Vogesella sp. MAHUQ-64.</title>
        <authorList>
            <person name="Huq M.A."/>
        </authorList>
    </citation>
    <scope>NUCLEOTIDE SEQUENCE</scope>
    <source>
        <strain evidence="4">MAHUQ-64</strain>
    </source>
</reference>
<organism evidence="4 5">
    <name type="scientific">Vogesella oryzagri</name>
    <dbReference type="NCBI Taxonomy" id="3160864"/>
    <lineage>
        <taxon>Bacteria</taxon>
        <taxon>Pseudomonadati</taxon>
        <taxon>Pseudomonadota</taxon>
        <taxon>Betaproteobacteria</taxon>
        <taxon>Neisseriales</taxon>
        <taxon>Chromobacteriaceae</taxon>
        <taxon>Vogesella</taxon>
    </lineage>
</organism>